<name>A0AAU9NYJ9_9ASTR</name>
<gene>
    <name evidence="1" type="ORF">LVIROSA_LOCUS28511</name>
</gene>
<sequence>MHLLHKADNLVDLSGVGLNQTRPPHLDLRLGLDEDHRSYRTLYMVRNSIFCFSWFVACLIVDKCCYLLLPSTAANQRYTCFESTSSTAFVSQDVLHFSSR</sequence>
<evidence type="ECO:0000313" key="2">
    <source>
        <dbReference type="Proteomes" id="UP001157418"/>
    </source>
</evidence>
<accession>A0AAU9NYJ9</accession>
<proteinExistence type="predicted"/>
<protein>
    <submittedName>
        <fullName evidence="1">Uncharacterized protein</fullName>
    </submittedName>
</protein>
<evidence type="ECO:0000313" key="1">
    <source>
        <dbReference type="EMBL" id="CAH1442530.1"/>
    </source>
</evidence>
<dbReference type="AlphaFoldDB" id="A0AAU9NYJ9"/>
<dbReference type="EMBL" id="CAKMRJ010005412">
    <property type="protein sequence ID" value="CAH1442530.1"/>
    <property type="molecule type" value="Genomic_DNA"/>
</dbReference>
<keyword evidence="2" id="KW-1185">Reference proteome</keyword>
<comment type="caution">
    <text evidence="1">The sequence shown here is derived from an EMBL/GenBank/DDBJ whole genome shotgun (WGS) entry which is preliminary data.</text>
</comment>
<reference evidence="1 2" key="1">
    <citation type="submission" date="2022-01" db="EMBL/GenBank/DDBJ databases">
        <authorList>
            <person name="Xiong W."/>
            <person name="Schranz E."/>
        </authorList>
    </citation>
    <scope>NUCLEOTIDE SEQUENCE [LARGE SCALE GENOMIC DNA]</scope>
</reference>
<organism evidence="1 2">
    <name type="scientific">Lactuca virosa</name>
    <dbReference type="NCBI Taxonomy" id="75947"/>
    <lineage>
        <taxon>Eukaryota</taxon>
        <taxon>Viridiplantae</taxon>
        <taxon>Streptophyta</taxon>
        <taxon>Embryophyta</taxon>
        <taxon>Tracheophyta</taxon>
        <taxon>Spermatophyta</taxon>
        <taxon>Magnoliopsida</taxon>
        <taxon>eudicotyledons</taxon>
        <taxon>Gunneridae</taxon>
        <taxon>Pentapetalae</taxon>
        <taxon>asterids</taxon>
        <taxon>campanulids</taxon>
        <taxon>Asterales</taxon>
        <taxon>Asteraceae</taxon>
        <taxon>Cichorioideae</taxon>
        <taxon>Cichorieae</taxon>
        <taxon>Lactucinae</taxon>
        <taxon>Lactuca</taxon>
    </lineage>
</organism>
<dbReference type="Proteomes" id="UP001157418">
    <property type="component" value="Unassembled WGS sequence"/>
</dbReference>